<proteinExistence type="predicted"/>
<evidence type="ECO:0000313" key="3">
    <source>
        <dbReference type="Proteomes" id="UP000068196"/>
    </source>
</evidence>
<dbReference type="SMART" id="SM00834">
    <property type="entry name" value="CxxC_CXXC_SSSS"/>
    <property type="match status" value="1"/>
</dbReference>
<organism evidence="2 3">
    <name type="scientific">Caldimicrobium thiodismutans</name>
    <dbReference type="NCBI Taxonomy" id="1653476"/>
    <lineage>
        <taxon>Bacteria</taxon>
        <taxon>Pseudomonadati</taxon>
        <taxon>Thermodesulfobacteriota</taxon>
        <taxon>Thermodesulfobacteria</taxon>
        <taxon>Thermodesulfobacteriales</taxon>
        <taxon>Thermodesulfobacteriaceae</taxon>
        <taxon>Caldimicrobium</taxon>
    </lineage>
</organism>
<dbReference type="AlphaFoldDB" id="A0A0U5AMH8"/>
<sequence length="83" mass="8920">MPIYEFRCQECGDEFEVLLKSKEEITTVCCKACGSKKVERLLSVVNSLLSGGNPKGSSGTPAVESHSCPTGTCTHLHLPGHQK</sequence>
<dbReference type="RefSeq" id="WP_068513200.1">
    <property type="nucleotide sequence ID" value="NZ_AP014945.1"/>
</dbReference>
<feature type="domain" description="Putative regulatory protein FmdB zinc ribbon" evidence="1">
    <location>
        <begin position="1"/>
        <end position="43"/>
    </location>
</feature>
<name>A0A0U5AMH8_9BACT</name>
<reference evidence="2 3" key="1">
    <citation type="journal article" date="2016" name="Int. J. Syst. Evol. Microbiol.">
        <title>Caldimicrobium thiodismutans sp. nov., a sulfur-disproportionating bacterium isolated from a hot spring, and emended description of the genus Caldimicrobium.</title>
        <authorList>
            <person name="Kojima H."/>
            <person name="Umezawa K."/>
            <person name="Fukui M."/>
        </authorList>
    </citation>
    <scope>NUCLEOTIDE SEQUENCE [LARGE SCALE GENOMIC DNA]</scope>
    <source>
        <strain evidence="2 3">TF1</strain>
    </source>
</reference>
<dbReference type="OrthoDB" id="9813321at2"/>
<evidence type="ECO:0000313" key="2">
    <source>
        <dbReference type="EMBL" id="BAU23026.1"/>
    </source>
</evidence>
<dbReference type="KEGG" id="cthi:THC_0634"/>
<evidence type="ECO:0000259" key="1">
    <source>
        <dbReference type="SMART" id="SM00834"/>
    </source>
</evidence>
<dbReference type="InterPro" id="IPR013429">
    <property type="entry name" value="Regulatory_FmdB_Zinc_ribbon"/>
</dbReference>
<dbReference type="STRING" id="1653476.THC_0634"/>
<dbReference type="Proteomes" id="UP000068196">
    <property type="component" value="Chromosome"/>
</dbReference>
<dbReference type="EMBL" id="AP014945">
    <property type="protein sequence ID" value="BAU23026.1"/>
    <property type="molecule type" value="Genomic_DNA"/>
</dbReference>
<accession>A0A0U5AMH8</accession>
<reference evidence="3" key="2">
    <citation type="journal article" date="2016" name="Int. J. Syst. Evol. Microbiol.">
        <title>Caldimicrobium thiodismutans sp. nov., a sulfur-disproportionating bacterium isolated from a hot spring.</title>
        <authorList>
            <person name="Kojima H."/>
            <person name="Umezawa K."/>
            <person name="Fukui M."/>
        </authorList>
    </citation>
    <scope>NUCLEOTIDE SEQUENCE [LARGE SCALE GENOMIC DNA]</scope>
    <source>
        <strain evidence="3">TF1</strain>
    </source>
</reference>
<keyword evidence="3" id="KW-1185">Reference proteome</keyword>
<dbReference type="NCBIfam" id="TIGR02605">
    <property type="entry name" value="CxxC_CxxC_SSSS"/>
    <property type="match status" value="1"/>
</dbReference>
<dbReference type="Pfam" id="PF09723">
    <property type="entry name" value="Zn_ribbon_8"/>
    <property type="match status" value="1"/>
</dbReference>
<protein>
    <submittedName>
        <fullName evidence="2">FmdB family transcriptional regulator</fullName>
    </submittedName>
</protein>
<gene>
    <name evidence="2" type="ORF">THC_0634</name>
</gene>